<keyword evidence="6 7" id="KW-0472">Membrane</keyword>
<keyword evidence="11" id="KW-1185">Reference proteome</keyword>
<feature type="transmembrane region" description="Helical" evidence="7">
    <location>
        <begin position="88"/>
        <end position="112"/>
    </location>
</feature>
<feature type="domain" description="ABC transmembrane type-1" evidence="9">
    <location>
        <begin position="53"/>
        <end position="242"/>
    </location>
</feature>
<evidence type="ECO:0000256" key="2">
    <source>
        <dbReference type="ARBA" id="ARBA00022448"/>
    </source>
</evidence>
<dbReference type="RefSeq" id="WP_132338324.1">
    <property type="nucleotide sequence ID" value="NZ_SMJZ01000168.1"/>
</dbReference>
<dbReference type="Gene3D" id="1.10.3720.10">
    <property type="entry name" value="MetI-like"/>
    <property type="match status" value="1"/>
</dbReference>
<dbReference type="EMBL" id="SMJZ01000168">
    <property type="protein sequence ID" value="TDC01110.1"/>
    <property type="molecule type" value="Genomic_DNA"/>
</dbReference>
<dbReference type="InterPro" id="IPR035906">
    <property type="entry name" value="MetI-like_sf"/>
</dbReference>
<dbReference type="AlphaFoldDB" id="A0A4R4N2E0"/>
<feature type="transmembrane region" description="Helical" evidence="7">
    <location>
        <begin position="221"/>
        <end position="242"/>
    </location>
</feature>
<dbReference type="CDD" id="cd06261">
    <property type="entry name" value="TM_PBP2"/>
    <property type="match status" value="1"/>
</dbReference>
<feature type="transmembrane region" description="Helical" evidence="7">
    <location>
        <begin position="57"/>
        <end position="79"/>
    </location>
</feature>
<sequence length="257" mass="27769">MTRVLLCLVVAVMLLPVGVMAVVASAPEGGGAEFSLFANIAEMFAGGDFPVYFRNSLILSFGIGLLDVLFAGASGYALARLRFRGKKVLFVLVVGTLALSPTVVMVPVYVIVHQLGWIDTYQGMIVPSMISAFGVFLVRQFALGLPEELLLAARVDGAGEVRIFATIAVPLLRPALLTLFLLQFLTQWDNLLWPLLVANDPALWPLPVGISQLQTEIGYDIRLMTTAALVTAVPPIVLMFFLQRYYVAGLTLGGVKK</sequence>
<comment type="subcellular location">
    <subcellularLocation>
        <location evidence="1 7">Cell membrane</location>
        <topology evidence="1 7">Multi-pass membrane protein</topology>
    </subcellularLocation>
</comment>
<accession>A0A4R4N2E0</accession>
<comment type="similarity">
    <text evidence="7">Belongs to the binding-protein-dependent transport system permease family.</text>
</comment>
<keyword evidence="5 7" id="KW-1133">Transmembrane helix</keyword>
<evidence type="ECO:0000313" key="11">
    <source>
        <dbReference type="Proteomes" id="UP000295157"/>
    </source>
</evidence>
<comment type="caution">
    <text evidence="10">The sequence shown here is derived from an EMBL/GenBank/DDBJ whole genome shotgun (WGS) entry which is preliminary data.</text>
</comment>
<dbReference type="PANTHER" id="PTHR43744:SF12">
    <property type="entry name" value="ABC TRANSPORTER PERMEASE PROTEIN MG189-RELATED"/>
    <property type="match status" value="1"/>
</dbReference>
<feature type="transmembrane region" description="Helical" evidence="7">
    <location>
        <begin position="163"/>
        <end position="185"/>
    </location>
</feature>
<keyword evidence="2 7" id="KW-0813">Transport</keyword>
<evidence type="ECO:0000256" key="1">
    <source>
        <dbReference type="ARBA" id="ARBA00004651"/>
    </source>
</evidence>
<evidence type="ECO:0000313" key="10">
    <source>
        <dbReference type="EMBL" id="TDC01110.1"/>
    </source>
</evidence>
<evidence type="ECO:0000256" key="4">
    <source>
        <dbReference type="ARBA" id="ARBA00022692"/>
    </source>
</evidence>
<dbReference type="OrthoDB" id="2063054at2"/>
<dbReference type="Proteomes" id="UP000295157">
    <property type="component" value="Unassembled WGS sequence"/>
</dbReference>
<evidence type="ECO:0000259" key="9">
    <source>
        <dbReference type="PROSITE" id="PS50928"/>
    </source>
</evidence>
<name>A0A4R4N2E0_9ACTN</name>
<dbReference type="GO" id="GO:0055085">
    <property type="term" value="P:transmembrane transport"/>
    <property type="evidence" value="ECO:0007669"/>
    <property type="project" value="InterPro"/>
</dbReference>
<dbReference type="SUPFAM" id="SSF161098">
    <property type="entry name" value="MetI-like"/>
    <property type="match status" value="1"/>
</dbReference>
<feature type="chain" id="PRO_5038334835" evidence="8">
    <location>
        <begin position="22"/>
        <end position="257"/>
    </location>
</feature>
<evidence type="ECO:0000256" key="6">
    <source>
        <dbReference type="ARBA" id="ARBA00023136"/>
    </source>
</evidence>
<reference evidence="10 11" key="1">
    <citation type="submission" date="2019-02" db="EMBL/GenBank/DDBJ databases">
        <title>Draft genome sequences of novel Actinobacteria.</title>
        <authorList>
            <person name="Sahin N."/>
            <person name="Ay H."/>
            <person name="Saygin H."/>
        </authorList>
    </citation>
    <scope>NUCLEOTIDE SEQUENCE [LARGE SCALE GENOMIC DNA]</scope>
    <source>
        <strain evidence="10 11">KC201</strain>
    </source>
</reference>
<proteinExistence type="inferred from homology"/>
<evidence type="ECO:0000256" key="3">
    <source>
        <dbReference type="ARBA" id="ARBA00022475"/>
    </source>
</evidence>
<dbReference type="PROSITE" id="PS50928">
    <property type="entry name" value="ABC_TM1"/>
    <property type="match status" value="1"/>
</dbReference>
<evidence type="ECO:0000256" key="7">
    <source>
        <dbReference type="RuleBase" id="RU363032"/>
    </source>
</evidence>
<gene>
    <name evidence="10" type="ORF">E1267_32805</name>
</gene>
<evidence type="ECO:0000256" key="8">
    <source>
        <dbReference type="SAM" id="SignalP"/>
    </source>
</evidence>
<keyword evidence="4 7" id="KW-0812">Transmembrane</keyword>
<organism evidence="10 11">
    <name type="scientific">Nonomuraea longispora</name>
    <dbReference type="NCBI Taxonomy" id="1848320"/>
    <lineage>
        <taxon>Bacteria</taxon>
        <taxon>Bacillati</taxon>
        <taxon>Actinomycetota</taxon>
        <taxon>Actinomycetes</taxon>
        <taxon>Streptosporangiales</taxon>
        <taxon>Streptosporangiaceae</taxon>
        <taxon>Nonomuraea</taxon>
    </lineage>
</organism>
<feature type="transmembrane region" description="Helical" evidence="7">
    <location>
        <begin position="124"/>
        <end position="142"/>
    </location>
</feature>
<protein>
    <submittedName>
        <fullName evidence="10">Carbohydrate ABC transporter permease</fullName>
    </submittedName>
</protein>
<dbReference type="Pfam" id="PF00528">
    <property type="entry name" value="BPD_transp_1"/>
    <property type="match status" value="1"/>
</dbReference>
<keyword evidence="3" id="KW-1003">Cell membrane</keyword>
<dbReference type="PANTHER" id="PTHR43744">
    <property type="entry name" value="ABC TRANSPORTER PERMEASE PROTEIN MG189-RELATED-RELATED"/>
    <property type="match status" value="1"/>
</dbReference>
<dbReference type="InterPro" id="IPR000515">
    <property type="entry name" value="MetI-like"/>
</dbReference>
<keyword evidence="8" id="KW-0732">Signal</keyword>
<dbReference type="GO" id="GO:0005886">
    <property type="term" value="C:plasma membrane"/>
    <property type="evidence" value="ECO:0007669"/>
    <property type="project" value="UniProtKB-SubCell"/>
</dbReference>
<feature type="signal peptide" evidence="8">
    <location>
        <begin position="1"/>
        <end position="21"/>
    </location>
</feature>
<evidence type="ECO:0000256" key="5">
    <source>
        <dbReference type="ARBA" id="ARBA00022989"/>
    </source>
</evidence>